<dbReference type="GO" id="GO:0000976">
    <property type="term" value="F:transcription cis-regulatory region binding"/>
    <property type="evidence" value="ECO:0007669"/>
    <property type="project" value="TreeGrafter"/>
</dbReference>
<keyword evidence="3" id="KW-0804">Transcription</keyword>
<comment type="caution">
    <text evidence="6">The sequence shown here is derived from an EMBL/GenBank/DDBJ whole genome shotgun (WGS) entry which is preliminary data.</text>
</comment>
<reference evidence="6 7" key="1">
    <citation type="submission" date="2020-02" db="EMBL/GenBank/DDBJ databases">
        <title>Sequencing the genomes of 1000 actinobacteria strains.</title>
        <authorList>
            <person name="Klenk H.-P."/>
        </authorList>
    </citation>
    <scope>NUCLEOTIDE SEQUENCE [LARGE SCALE GENOMIC DNA]</scope>
    <source>
        <strain evidence="6 7">DSM 27960</strain>
    </source>
</reference>
<dbReference type="PROSITE" id="PS50977">
    <property type="entry name" value="HTH_TETR_2"/>
    <property type="match status" value="1"/>
</dbReference>
<organism evidence="6 7">
    <name type="scientific">Lysinibacter cavernae</name>
    <dbReference type="NCBI Taxonomy" id="1640652"/>
    <lineage>
        <taxon>Bacteria</taxon>
        <taxon>Bacillati</taxon>
        <taxon>Actinomycetota</taxon>
        <taxon>Actinomycetes</taxon>
        <taxon>Micrococcales</taxon>
        <taxon>Microbacteriaceae</taxon>
        <taxon>Lysinibacter</taxon>
    </lineage>
</organism>
<dbReference type="InterPro" id="IPR050109">
    <property type="entry name" value="HTH-type_TetR-like_transc_reg"/>
</dbReference>
<evidence type="ECO:0000256" key="2">
    <source>
        <dbReference type="ARBA" id="ARBA00023125"/>
    </source>
</evidence>
<dbReference type="GO" id="GO:0003700">
    <property type="term" value="F:DNA-binding transcription factor activity"/>
    <property type="evidence" value="ECO:0007669"/>
    <property type="project" value="TreeGrafter"/>
</dbReference>
<dbReference type="SUPFAM" id="SSF46689">
    <property type="entry name" value="Homeodomain-like"/>
    <property type="match status" value="1"/>
</dbReference>
<dbReference type="EMBL" id="JAAMOX010000001">
    <property type="protein sequence ID" value="NIH53444.1"/>
    <property type="molecule type" value="Genomic_DNA"/>
</dbReference>
<dbReference type="InterPro" id="IPR009057">
    <property type="entry name" value="Homeodomain-like_sf"/>
</dbReference>
<feature type="DNA-binding region" description="H-T-H motif" evidence="4">
    <location>
        <begin position="29"/>
        <end position="48"/>
    </location>
</feature>
<evidence type="ECO:0000313" key="6">
    <source>
        <dbReference type="EMBL" id="NIH53444.1"/>
    </source>
</evidence>
<sequence>MSESAGTARERILEAYTSLLMEGNERAATLDAVAALAGVSKGGLLYHFPSKEALASGLIAELDVLAAADLIKIRTSPLGPVEYFIRTSVSEGSKFDNAIIATMRLATDSPAARDALHTLRVQWHDVLYEAVGDEQLAQTILLISDGIYYNTAIMTEERYHDQNHASVEDALAVIQRLTGK</sequence>
<feature type="domain" description="HTH tetR-type" evidence="5">
    <location>
        <begin position="6"/>
        <end position="66"/>
    </location>
</feature>
<evidence type="ECO:0000256" key="4">
    <source>
        <dbReference type="PROSITE-ProRule" id="PRU00335"/>
    </source>
</evidence>
<dbReference type="PRINTS" id="PR00455">
    <property type="entry name" value="HTHTETR"/>
</dbReference>
<dbReference type="Proteomes" id="UP000541033">
    <property type="component" value="Unassembled WGS sequence"/>
</dbReference>
<dbReference type="Gene3D" id="1.10.357.10">
    <property type="entry name" value="Tetracycline Repressor, domain 2"/>
    <property type="match status" value="1"/>
</dbReference>
<dbReference type="PANTHER" id="PTHR30055:SF234">
    <property type="entry name" value="HTH-TYPE TRANSCRIPTIONAL REGULATOR BETI"/>
    <property type="match status" value="1"/>
</dbReference>
<evidence type="ECO:0000259" key="5">
    <source>
        <dbReference type="PROSITE" id="PS50977"/>
    </source>
</evidence>
<name>A0A7X5R0J2_9MICO</name>
<gene>
    <name evidence="6" type="ORF">FHX76_001312</name>
</gene>
<keyword evidence="2 4" id="KW-0238">DNA-binding</keyword>
<accession>A0A7X5R0J2</accession>
<dbReference type="Pfam" id="PF00440">
    <property type="entry name" value="TetR_N"/>
    <property type="match status" value="1"/>
</dbReference>
<evidence type="ECO:0000313" key="7">
    <source>
        <dbReference type="Proteomes" id="UP000541033"/>
    </source>
</evidence>
<dbReference type="RefSeq" id="WP_167149059.1">
    <property type="nucleotide sequence ID" value="NZ_JAAMOX010000001.1"/>
</dbReference>
<keyword evidence="1" id="KW-0805">Transcription regulation</keyword>
<dbReference type="PANTHER" id="PTHR30055">
    <property type="entry name" value="HTH-TYPE TRANSCRIPTIONAL REGULATOR RUTR"/>
    <property type="match status" value="1"/>
</dbReference>
<dbReference type="InterPro" id="IPR001647">
    <property type="entry name" value="HTH_TetR"/>
</dbReference>
<proteinExistence type="predicted"/>
<protein>
    <submittedName>
        <fullName evidence="6">AcrR family transcriptional regulator</fullName>
    </submittedName>
</protein>
<evidence type="ECO:0000256" key="3">
    <source>
        <dbReference type="ARBA" id="ARBA00023163"/>
    </source>
</evidence>
<evidence type="ECO:0000256" key="1">
    <source>
        <dbReference type="ARBA" id="ARBA00023015"/>
    </source>
</evidence>
<dbReference type="AlphaFoldDB" id="A0A7X5R0J2"/>
<keyword evidence="7" id="KW-1185">Reference proteome</keyword>